<dbReference type="InterPro" id="IPR002649">
    <property type="entry name" value="tRNA_m1G_MeTrfase_TrmD"/>
</dbReference>
<dbReference type="InterPro" id="IPR016009">
    <property type="entry name" value="tRNA_MeTrfase_TRMD/TRM10"/>
</dbReference>
<evidence type="ECO:0000256" key="1">
    <source>
        <dbReference type="ARBA" id="ARBA00002634"/>
    </source>
</evidence>
<dbReference type="Gene3D" id="1.10.1270.20">
    <property type="entry name" value="tRNA(m1g37)methyltransferase, domain 2"/>
    <property type="match status" value="1"/>
</dbReference>
<keyword evidence="9 15" id="KW-0808">Transferase</keyword>
<evidence type="ECO:0000256" key="11">
    <source>
        <dbReference type="ARBA" id="ARBA00022694"/>
    </source>
</evidence>
<keyword evidence="7 15" id="KW-0963">Cytoplasm</keyword>
<name>A0A1F4WN75_UNCKA</name>
<sequence>MKIDIVTLFPSMFEGPFATSMLKKAQDNNLVEINIHDLRKWSQDSHHSVDDRPYGGGKGMILMIEPIDLALKDLKTEKSHVILLSPQGKPFTQSVAQKLSKLNHLILIAGHYEGFDERIRENLIDEEVSIGDYVLTGGEIPAMVIVDAVTRLLPGVLDPEATAKESFSGPTLDFPQYTRPENYNDWKVPEILLTGHHANIQSWRQKEALKKTKRVRPDLLKK</sequence>
<dbReference type="EMBL" id="MEWA01000007">
    <property type="protein sequence ID" value="OGC70343.1"/>
    <property type="molecule type" value="Genomic_DNA"/>
</dbReference>
<evidence type="ECO:0000256" key="9">
    <source>
        <dbReference type="ARBA" id="ARBA00022679"/>
    </source>
</evidence>
<dbReference type="GO" id="GO:0002939">
    <property type="term" value="P:tRNA N1-guanine methylation"/>
    <property type="evidence" value="ECO:0007669"/>
    <property type="project" value="TreeGrafter"/>
</dbReference>
<evidence type="ECO:0000256" key="14">
    <source>
        <dbReference type="ARBA" id="ARBA00047783"/>
    </source>
</evidence>
<comment type="similarity">
    <text evidence="3 15 17">Belongs to the RNA methyltransferase TrmD family.</text>
</comment>
<dbReference type="AlphaFoldDB" id="A0A1F4WN75"/>
<dbReference type="Gene3D" id="3.40.1280.10">
    <property type="match status" value="1"/>
</dbReference>
<dbReference type="CDD" id="cd18080">
    <property type="entry name" value="TrmD-like"/>
    <property type="match status" value="1"/>
</dbReference>
<dbReference type="InterPro" id="IPR029028">
    <property type="entry name" value="Alpha/beta_knot_MTases"/>
</dbReference>
<evidence type="ECO:0000256" key="7">
    <source>
        <dbReference type="ARBA" id="ARBA00022490"/>
    </source>
</evidence>
<accession>A0A1F4WN75</accession>
<dbReference type="HAMAP" id="MF_00605">
    <property type="entry name" value="TrmD"/>
    <property type="match status" value="1"/>
</dbReference>
<evidence type="ECO:0000256" key="10">
    <source>
        <dbReference type="ARBA" id="ARBA00022691"/>
    </source>
</evidence>
<evidence type="ECO:0000256" key="3">
    <source>
        <dbReference type="ARBA" id="ARBA00007630"/>
    </source>
</evidence>
<keyword evidence="8 15" id="KW-0489">Methyltransferase</keyword>
<dbReference type="NCBIfam" id="NF000648">
    <property type="entry name" value="PRK00026.1"/>
    <property type="match status" value="1"/>
</dbReference>
<dbReference type="Proteomes" id="UP000179113">
    <property type="component" value="Unassembled WGS sequence"/>
</dbReference>
<evidence type="ECO:0000256" key="4">
    <source>
        <dbReference type="ARBA" id="ARBA00011738"/>
    </source>
</evidence>
<comment type="function">
    <text evidence="1 15 17">Specifically methylates guanosine-37 in various tRNAs.</text>
</comment>
<comment type="subcellular location">
    <subcellularLocation>
        <location evidence="2 15 17">Cytoplasm</location>
    </subcellularLocation>
</comment>
<dbReference type="FunFam" id="3.40.1280.10:FF:000001">
    <property type="entry name" value="tRNA (guanine-N(1)-)-methyltransferase"/>
    <property type="match status" value="1"/>
</dbReference>
<protein>
    <recommendedName>
        <fullName evidence="6 15">tRNA (guanine-N(1)-)-methyltransferase</fullName>
        <ecNumber evidence="5 15">2.1.1.228</ecNumber>
    </recommendedName>
    <alternativeName>
        <fullName evidence="12 15">M1G-methyltransferase</fullName>
    </alternativeName>
    <alternativeName>
        <fullName evidence="13 15">tRNA [GM37] methyltransferase</fullName>
    </alternativeName>
</protein>
<evidence type="ECO:0000256" key="8">
    <source>
        <dbReference type="ARBA" id="ARBA00022603"/>
    </source>
</evidence>
<evidence type="ECO:0000256" key="15">
    <source>
        <dbReference type="HAMAP-Rule" id="MF_00605"/>
    </source>
</evidence>
<keyword evidence="10 15" id="KW-0949">S-adenosyl-L-methionine</keyword>
<comment type="subunit">
    <text evidence="4 15 17">Homodimer.</text>
</comment>
<evidence type="ECO:0000313" key="19">
    <source>
        <dbReference type="EMBL" id="OGC70343.1"/>
    </source>
</evidence>
<dbReference type="GO" id="GO:0052906">
    <property type="term" value="F:tRNA (guanine(37)-N1)-methyltransferase activity"/>
    <property type="evidence" value="ECO:0007669"/>
    <property type="project" value="UniProtKB-UniRule"/>
</dbReference>
<reference evidence="19 20" key="1">
    <citation type="journal article" date="2016" name="Nat. Commun.">
        <title>Thousands of microbial genomes shed light on interconnected biogeochemical processes in an aquifer system.</title>
        <authorList>
            <person name="Anantharaman K."/>
            <person name="Brown C.T."/>
            <person name="Hug L.A."/>
            <person name="Sharon I."/>
            <person name="Castelle C.J."/>
            <person name="Probst A.J."/>
            <person name="Thomas B.C."/>
            <person name="Singh A."/>
            <person name="Wilkins M.J."/>
            <person name="Karaoz U."/>
            <person name="Brodie E.L."/>
            <person name="Williams K.H."/>
            <person name="Hubbard S.S."/>
            <person name="Banfield J.F."/>
        </authorList>
    </citation>
    <scope>NUCLEOTIDE SEQUENCE [LARGE SCALE GENOMIC DNA]</scope>
</reference>
<feature type="binding site" evidence="15 16">
    <location>
        <position position="110"/>
    </location>
    <ligand>
        <name>S-adenosyl-L-methionine</name>
        <dbReference type="ChEBI" id="CHEBI:59789"/>
    </ligand>
</feature>
<keyword evidence="11 15" id="KW-0819">tRNA processing</keyword>
<comment type="catalytic activity">
    <reaction evidence="14 15 17">
        <text>guanosine(37) in tRNA + S-adenosyl-L-methionine = N(1)-methylguanosine(37) in tRNA + S-adenosyl-L-homocysteine + H(+)</text>
        <dbReference type="Rhea" id="RHEA:36899"/>
        <dbReference type="Rhea" id="RHEA-COMP:10145"/>
        <dbReference type="Rhea" id="RHEA-COMP:10147"/>
        <dbReference type="ChEBI" id="CHEBI:15378"/>
        <dbReference type="ChEBI" id="CHEBI:57856"/>
        <dbReference type="ChEBI" id="CHEBI:59789"/>
        <dbReference type="ChEBI" id="CHEBI:73542"/>
        <dbReference type="ChEBI" id="CHEBI:74269"/>
        <dbReference type="EC" id="2.1.1.228"/>
    </reaction>
</comment>
<evidence type="ECO:0000256" key="16">
    <source>
        <dbReference type="PIRSR" id="PIRSR000386-1"/>
    </source>
</evidence>
<dbReference type="PANTHER" id="PTHR46417">
    <property type="entry name" value="TRNA (GUANINE-N(1)-)-METHYLTRANSFERASE"/>
    <property type="match status" value="1"/>
</dbReference>
<dbReference type="SUPFAM" id="SSF75217">
    <property type="entry name" value="alpha/beta knot"/>
    <property type="match status" value="1"/>
</dbReference>
<evidence type="ECO:0000256" key="17">
    <source>
        <dbReference type="RuleBase" id="RU003464"/>
    </source>
</evidence>
<evidence type="ECO:0000313" key="20">
    <source>
        <dbReference type="Proteomes" id="UP000179113"/>
    </source>
</evidence>
<evidence type="ECO:0000259" key="18">
    <source>
        <dbReference type="Pfam" id="PF01746"/>
    </source>
</evidence>
<dbReference type="PANTHER" id="PTHR46417:SF1">
    <property type="entry name" value="TRNA (GUANINE-N(1)-)-METHYLTRANSFERASE"/>
    <property type="match status" value="1"/>
</dbReference>
<comment type="caution">
    <text evidence="19">The sequence shown here is derived from an EMBL/GenBank/DDBJ whole genome shotgun (WGS) entry which is preliminary data.</text>
</comment>
<dbReference type="InterPro" id="IPR023148">
    <property type="entry name" value="tRNA_m1G_MeTrfase_C_sf"/>
</dbReference>
<evidence type="ECO:0000256" key="12">
    <source>
        <dbReference type="ARBA" id="ARBA00029736"/>
    </source>
</evidence>
<evidence type="ECO:0000256" key="5">
    <source>
        <dbReference type="ARBA" id="ARBA00012807"/>
    </source>
</evidence>
<gene>
    <name evidence="15" type="primary">trmD</name>
    <name evidence="19" type="ORF">A2415_04325</name>
</gene>
<evidence type="ECO:0000256" key="2">
    <source>
        <dbReference type="ARBA" id="ARBA00004496"/>
    </source>
</evidence>
<dbReference type="Pfam" id="PF01746">
    <property type="entry name" value="tRNA_m1G_MT"/>
    <property type="match status" value="1"/>
</dbReference>
<organism evidence="19 20">
    <name type="scientific">candidate division WWE3 bacterium RIFOXYC1_FULL_39_7</name>
    <dbReference type="NCBI Taxonomy" id="1802643"/>
    <lineage>
        <taxon>Bacteria</taxon>
        <taxon>Katanobacteria</taxon>
    </lineage>
</organism>
<dbReference type="InterPro" id="IPR029026">
    <property type="entry name" value="tRNA_m1G_MTases_N"/>
</dbReference>
<dbReference type="GO" id="GO:0005829">
    <property type="term" value="C:cytosol"/>
    <property type="evidence" value="ECO:0007669"/>
    <property type="project" value="TreeGrafter"/>
</dbReference>
<proteinExistence type="inferred from homology"/>
<dbReference type="NCBIfam" id="TIGR00088">
    <property type="entry name" value="trmD"/>
    <property type="match status" value="1"/>
</dbReference>
<feature type="binding site" evidence="15 16">
    <location>
        <begin position="130"/>
        <end position="135"/>
    </location>
    <ligand>
        <name>S-adenosyl-L-methionine</name>
        <dbReference type="ChEBI" id="CHEBI:59789"/>
    </ligand>
</feature>
<dbReference type="PIRSF" id="PIRSF000386">
    <property type="entry name" value="tRNA_mtase"/>
    <property type="match status" value="1"/>
</dbReference>
<evidence type="ECO:0000256" key="6">
    <source>
        <dbReference type="ARBA" id="ARBA00014679"/>
    </source>
</evidence>
<dbReference type="EC" id="2.1.1.228" evidence="5 15"/>
<feature type="domain" description="tRNA methyltransferase TRMD/TRM10-type" evidence="18">
    <location>
        <begin position="1"/>
        <end position="222"/>
    </location>
</feature>
<evidence type="ECO:0000256" key="13">
    <source>
        <dbReference type="ARBA" id="ARBA00033392"/>
    </source>
</evidence>